<proteinExistence type="predicted"/>
<accession>A0A8J5LQ18</accession>
<dbReference type="AlphaFoldDB" id="A0A8J5LQ18"/>
<evidence type="ECO:0000313" key="1">
    <source>
        <dbReference type="EMBL" id="KAG6520935.1"/>
    </source>
</evidence>
<sequence>MTLFFSDYPLLLDQPPFSRQQLHSSSDQPTSVNHHRCVLLPLKRPLLARIYRQARAIISPGITDTNMWVDVD</sequence>
<evidence type="ECO:0000313" key="2">
    <source>
        <dbReference type="Proteomes" id="UP000734854"/>
    </source>
</evidence>
<dbReference type="Proteomes" id="UP000734854">
    <property type="component" value="Unassembled WGS sequence"/>
</dbReference>
<dbReference type="EMBL" id="JACMSC010000005">
    <property type="protein sequence ID" value="KAG6520935.1"/>
    <property type="molecule type" value="Genomic_DNA"/>
</dbReference>
<reference evidence="1 2" key="1">
    <citation type="submission" date="2020-08" db="EMBL/GenBank/DDBJ databases">
        <title>Plant Genome Project.</title>
        <authorList>
            <person name="Zhang R.-G."/>
        </authorList>
    </citation>
    <scope>NUCLEOTIDE SEQUENCE [LARGE SCALE GENOMIC DNA]</scope>
    <source>
        <tissue evidence="1">Rhizome</tissue>
    </source>
</reference>
<name>A0A8J5LQ18_ZINOF</name>
<gene>
    <name evidence="1" type="ORF">ZIOFF_017999</name>
</gene>
<comment type="caution">
    <text evidence="1">The sequence shown here is derived from an EMBL/GenBank/DDBJ whole genome shotgun (WGS) entry which is preliminary data.</text>
</comment>
<keyword evidence="2" id="KW-1185">Reference proteome</keyword>
<protein>
    <submittedName>
        <fullName evidence="1">Uncharacterized protein</fullName>
    </submittedName>
</protein>
<organism evidence="1 2">
    <name type="scientific">Zingiber officinale</name>
    <name type="common">Ginger</name>
    <name type="synonym">Amomum zingiber</name>
    <dbReference type="NCBI Taxonomy" id="94328"/>
    <lineage>
        <taxon>Eukaryota</taxon>
        <taxon>Viridiplantae</taxon>
        <taxon>Streptophyta</taxon>
        <taxon>Embryophyta</taxon>
        <taxon>Tracheophyta</taxon>
        <taxon>Spermatophyta</taxon>
        <taxon>Magnoliopsida</taxon>
        <taxon>Liliopsida</taxon>
        <taxon>Zingiberales</taxon>
        <taxon>Zingiberaceae</taxon>
        <taxon>Zingiber</taxon>
    </lineage>
</organism>